<evidence type="ECO:0000313" key="2">
    <source>
        <dbReference type="Proteomes" id="UP000030649"/>
    </source>
</evidence>
<dbReference type="Proteomes" id="UP000030649">
    <property type="component" value="Unassembled WGS sequence"/>
</dbReference>
<dbReference type="EMBL" id="KE356560">
    <property type="protein sequence ID" value="ERG90221.1"/>
    <property type="molecule type" value="Genomic_DNA"/>
</dbReference>
<reference evidence="1 2" key="1">
    <citation type="journal article" date="2013" name="PLoS ONE">
        <title>Assembly-driven community genomics of a hypersaline microbial ecosystem.</title>
        <authorList>
            <person name="Podell S."/>
            <person name="Ugalde J.A."/>
            <person name="Narasingarao P."/>
            <person name="Banfield J.F."/>
            <person name="Heidelberg K.B."/>
            <person name="Allen E.E."/>
        </authorList>
    </citation>
    <scope>NUCLEOTIDE SEQUENCE [LARGE SCALE GENOMIC DNA]</scope>
    <source>
        <strain evidence="2">J07HQW1</strain>
    </source>
</reference>
<protein>
    <submittedName>
        <fullName evidence="1">Uncharacterized protein</fullName>
    </submittedName>
</protein>
<proteinExistence type="predicted"/>
<sequence length="52" mass="5753">MSCEVAQGNVHIPEAPALLFCIFYSMIDYQRVEILDSNSTISYPCVSIAVGR</sequence>
<name>U1PDP7_9EURY</name>
<accession>U1PDP7</accession>
<evidence type="ECO:0000313" key="1">
    <source>
        <dbReference type="EMBL" id="ERG90221.1"/>
    </source>
</evidence>
<dbReference type="AlphaFoldDB" id="U1PDP7"/>
<dbReference type="HOGENOM" id="CLU_3075268_0_0_2"/>
<gene>
    <name evidence="1" type="ORF">J07HQW1_00239</name>
</gene>
<organism evidence="1 2">
    <name type="scientific">Haloquadratum walsbyi J07HQW1</name>
    <dbReference type="NCBI Taxonomy" id="1238424"/>
    <lineage>
        <taxon>Archaea</taxon>
        <taxon>Methanobacteriati</taxon>
        <taxon>Methanobacteriota</taxon>
        <taxon>Stenosarchaea group</taxon>
        <taxon>Halobacteria</taxon>
        <taxon>Halobacteriales</taxon>
        <taxon>Haloferacaceae</taxon>
        <taxon>Haloquadratum</taxon>
    </lineage>
</organism>